<dbReference type="OrthoDB" id="424012at2759"/>
<name>A0A813QRY1_9BILA</name>
<evidence type="ECO:0000313" key="4">
    <source>
        <dbReference type="EMBL" id="CAF0771020.1"/>
    </source>
</evidence>
<dbReference type="PANTHER" id="PTHR47665:SF1">
    <property type="entry name" value="HISTONE DEACETYLASE-LIKE PROTEIN"/>
    <property type="match status" value="1"/>
</dbReference>
<evidence type="ECO:0000256" key="1">
    <source>
        <dbReference type="PROSITE-ProRule" id="PRU00502"/>
    </source>
</evidence>
<evidence type="ECO:0000313" key="5">
    <source>
        <dbReference type="EMBL" id="CAF1131114.1"/>
    </source>
</evidence>
<dbReference type="Proteomes" id="UP000682733">
    <property type="component" value="Unassembled WGS sequence"/>
</dbReference>
<organism evidence="4 8">
    <name type="scientific">Didymodactylos carnosus</name>
    <dbReference type="NCBI Taxonomy" id="1234261"/>
    <lineage>
        <taxon>Eukaryota</taxon>
        <taxon>Metazoa</taxon>
        <taxon>Spiralia</taxon>
        <taxon>Gnathifera</taxon>
        <taxon>Rotifera</taxon>
        <taxon>Eurotatoria</taxon>
        <taxon>Bdelloidea</taxon>
        <taxon>Philodinida</taxon>
        <taxon>Philodinidae</taxon>
        <taxon>Didymodactylos</taxon>
    </lineage>
</organism>
<dbReference type="Proteomes" id="UP000681722">
    <property type="component" value="Unassembled WGS sequence"/>
</dbReference>
<dbReference type="Proteomes" id="UP000663829">
    <property type="component" value="Unassembled WGS sequence"/>
</dbReference>
<dbReference type="EMBL" id="CAJNOQ010000198">
    <property type="protein sequence ID" value="CAF0771020.1"/>
    <property type="molecule type" value="Genomic_DNA"/>
</dbReference>
<evidence type="ECO:0000259" key="3">
    <source>
        <dbReference type="PROSITE" id="PS50271"/>
    </source>
</evidence>
<dbReference type="SMART" id="SM00290">
    <property type="entry name" value="ZnF_UBP"/>
    <property type="match status" value="1"/>
</dbReference>
<keyword evidence="1" id="KW-0863">Zinc-finger</keyword>
<evidence type="ECO:0000313" key="6">
    <source>
        <dbReference type="EMBL" id="CAF3553117.1"/>
    </source>
</evidence>
<gene>
    <name evidence="4" type="ORF">GPM918_LOCUS1925</name>
    <name evidence="5" type="ORF">OVA965_LOCUS20658</name>
    <name evidence="6" type="ORF">SRO942_LOCUS1925</name>
    <name evidence="7" type="ORF">TMI583_LOCUS21100</name>
</gene>
<feature type="domain" description="UBP-type" evidence="3">
    <location>
        <begin position="39"/>
        <end position="139"/>
    </location>
</feature>
<dbReference type="InterPro" id="IPR001607">
    <property type="entry name" value="Znf_UBP"/>
</dbReference>
<evidence type="ECO:0000313" key="7">
    <source>
        <dbReference type="EMBL" id="CAF3914372.1"/>
    </source>
</evidence>
<dbReference type="GO" id="GO:0008270">
    <property type="term" value="F:zinc ion binding"/>
    <property type="evidence" value="ECO:0007669"/>
    <property type="project" value="UniProtKB-KW"/>
</dbReference>
<dbReference type="PANTHER" id="PTHR47665">
    <property type="entry name" value="HISTONE DEACETYLASE-LIKE PROTEIN"/>
    <property type="match status" value="1"/>
</dbReference>
<dbReference type="Pfam" id="PF02148">
    <property type="entry name" value="zf-UBP"/>
    <property type="match status" value="1"/>
</dbReference>
<proteinExistence type="predicted"/>
<evidence type="ECO:0000256" key="2">
    <source>
        <dbReference type="SAM" id="MobiDB-lite"/>
    </source>
</evidence>
<sequence length="139" mass="15637">MQSNNNNAPTTTSSHSATGTNGNDEDVNLIGPFAVVPKQDCPHVENRSYTLPTSAQKIDGHQPPCEICHEITENWVCLNSSCSIIGCSRYQQRHMLQHYETSGHNICLSLSDHSFYCFKCDSYIDHQNFQQVKTQLMSE</sequence>
<dbReference type="EMBL" id="CAJNOK010011056">
    <property type="protein sequence ID" value="CAF1131114.1"/>
    <property type="molecule type" value="Genomic_DNA"/>
</dbReference>
<evidence type="ECO:0000313" key="8">
    <source>
        <dbReference type="Proteomes" id="UP000663829"/>
    </source>
</evidence>
<accession>A0A813QRY1</accession>
<dbReference type="PROSITE" id="PS50271">
    <property type="entry name" value="ZF_UBP"/>
    <property type="match status" value="1"/>
</dbReference>
<dbReference type="Gene3D" id="3.30.40.10">
    <property type="entry name" value="Zinc/RING finger domain, C3HC4 (zinc finger)"/>
    <property type="match status" value="1"/>
</dbReference>
<dbReference type="EMBL" id="CAJOBC010000198">
    <property type="protein sequence ID" value="CAF3553117.1"/>
    <property type="molecule type" value="Genomic_DNA"/>
</dbReference>
<protein>
    <recommendedName>
        <fullName evidence="3">UBP-type domain-containing protein</fullName>
    </recommendedName>
</protein>
<keyword evidence="1" id="KW-0479">Metal-binding</keyword>
<comment type="caution">
    <text evidence="4">The sequence shown here is derived from an EMBL/GenBank/DDBJ whole genome shotgun (WGS) entry which is preliminary data.</text>
</comment>
<dbReference type="SUPFAM" id="SSF57850">
    <property type="entry name" value="RING/U-box"/>
    <property type="match status" value="1"/>
</dbReference>
<feature type="compositionally biased region" description="Low complexity" evidence="2">
    <location>
        <begin position="1"/>
        <end position="22"/>
    </location>
</feature>
<dbReference type="Proteomes" id="UP000677228">
    <property type="component" value="Unassembled WGS sequence"/>
</dbReference>
<dbReference type="AlphaFoldDB" id="A0A813QRY1"/>
<feature type="region of interest" description="Disordered" evidence="2">
    <location>
        <begin position="1"/>
        <end position="24"/>
    </location>
</feature>
<keyword evidence="8" id="KW-1185">Reference proteome</keyword>
<keyword evidence="1" id="KW-0862">Zinc</keyword>
<dbReference type="InterPro" id="IPR013083">
    <property type="entry name" value="Znf_RING/FYVE/PHD"/>
</dbReference>
<dbReference type="EMBL" id="CAJOBA010021880">
    <property type="protein sequence ID" value="CAF3914372.1"/>
    <property type="molecule type" value="Genomic_DNA"/>
</dbReference>
<reference evidence="4" key="1">
    <citation type="submission" date="2021-02" db="EMBL/GenBank/DDBJ databases">
        <authorList>
            <person name="Nowell W R."/>
        </authorList>
    </citation>
    <scope>NUCLEOTIDE SEQUENCE</scope>
</reference>